<dbReference type="AlphaFoldDB" id="A0AA91Q352"/>
<protein>
    <recommendedName>
        <fullName evidence="2">F-box domain-containing protein</fullName>
    </recommendedName>
</protein>
<feature type="compositionally biased region" description="Polar residues" evidence="1">
    <location>
        <begin position="29"/>
        <end position="39"/>
    </location>
</feature>
<dbReference type="Gene3D" id="3.80.10.10">
    <property type="entry name" value="Ribonuclease Inhibitor"/>
    <property type="match status" value="1"/>
</dbReference>
<sequence length="548" mass="60227">MAPEDEWVRRANAPFGYAKNPVAPRKSRSPQSTGRPPQTSARGGAAPASSPQSDGSKARALDSLPPEIASSVADHLSQYDCLSLAATSRTMHVTCMPRLLHKVVVDPSYTEFSPEYAPHCTYINSSYSFRRFVRAGPLVQTLWVEALPDSACIDGDTAHALMDFFRLQESLAALIWRPPTFNWEWLARLPQPENLLRLDICMASSHLPRSEASLHAQFCNLDHLRLHVPSTSAQWARLEGGCEHSRALCVDRSTREPTALLPPSRDLAAPDFAAVDVDTIRKVFATPRPNLSALTLSNVLVCEDDASRLAQAVCLPQLEYLALHGVAECGGRARDGFLPQIAPQLTNLRALHLDFREGAQDTVAAFLAAIATAPLTELDLVVRLNEIKLSFADADTIYSTHARAMAAFSSLTKLSIEVRQESAFCDLTVPTPEVLGRTTGGMRSLRSLRLSVPTSRTLAAWLAPLERLQYLDVFGVRAGGAPNLGLGMVHPNVFDEWFKVQHAAQLYAEARPSLLYVRINQCVFDFSGADVNPRDGIDRWFDLRVRVG</sequence>
<name>A0AA91Q352_CLALS</name>
<comment type="caution">
    <text evidence="3">The sequence shown here is derived from an EMBL/GenBank/DDBJ whole genome shotgun (WGS) entry which is preliminary data.</text>
</comment>
<evidence type="ECO:0000256" key="1">
    <source>
        <dbReference type="SAM" id="MobiDB-lite"/>
    </source>
</evidence>
<evidence type="ECO:0000259" key="2">
    <source>
        <dbReference type="PROSITE" id="PS50181"/>
    </source>
</evidence>
<dbReference type="InterPro" id="IPR032675">
    <property type="entry name" value="LRR_dom_sf"/>
</dbReference>
<feature type="domain" description="F-box" evidence="2">
    <location>
        <begin position="58"/>
        <end position="112"/>
    </location>
</feature>
<proteinExistence type="predicted"/>
<dbReference type="KEGG" id="clus:A9F13_02g00440"/>
<evidence type="ECO:0000313" key="3">
    <source>
        <dbReference type="EMBL" id="OVF10252.1"/>
    </source>
</evidence>
<dbReference type="EMBL" id="LYUB02000002">
    <property type="protein sequence ID" value="OVF10252.1"/>
    <property type="molecule type" value="Genomic_DNA"/>
</dbReference>
<feature type="region of interest" description="Disordered" evidence="1">
    <location>
        <begin position="1"/>
        <end position="60"/>
    </location>
</feature>
<dbReference type="SUPFAM" id="SSF52047">
    <property type="entry name" value="RNI-like"/>
    <property type="match status" value="1"/>
</dbReference>
<organism evidence="3 4">
    <name type="scientific">Clavispora lusitaniae</name>
    <name type="common">Candida lusitaniae</name>
    <dbReference type="NCBI Taxonomy" id="36911"/>
    <lineage>
        <taxon>Eukaryota</taxon>
        <taxon>Fungi</taxon>
        <taxon>Dikarya</taxon>
        <taxon>Ascomycota</taxon>
        <taxon>Saccharomycotina</taxon>
        <taxon>Pichiomycetes</taxon>
        <taxon>Metschnikowiaceae</taxon>
        <taxon>Clavispora</taxon>
    </lineage>
</organism>
<dbReference type="InterPro" id="IPR001810">
    <property type="entry name" value="F-box_dom"/>
</dbReference>
<evidence type="ECO:0000313" key="4">
    <source>
        <dbReference type="Proteomes" id="UP000195602"/>
    </source>
</evidence>
<feature type="compositionally biased region" description="Low complexity" evidence="1">
    <location>
        <begin position="40"/>
        <end position="55"/>
    </location>
</feature>
<dbReference type="PROSITE" id="PS50181">
    <property type="entry name" value="FBOX"/>
    <property type="match status" value="1"/>
</dbReference>
<accession>A0AA91Q352</accession>
<reference evidence="3 4" key="1">
    <citation type="submission" date="2017-04" db="EMBL/GenBank/DDBJ databases">
        <title>Draft genome of the yeast Clavispora lusitaniae type strain CBS 6936.</title>
        <authorList>
            <person name="Durrens P."/>
            <person name="Klopp C."/>
            <person name="Biteau N."/>
            <person name="Fitton-Ouhabi V."/>
            <person name="Dementhon K."/>
            <person name="Accoceberry I."/>
            <person name="Sherman D.J."/>
            <person name="Noel T."/>
        </authorList>
    </citation>
    <scope>NUCLEOTIDE SEQUENCE [LARGE SCALE GENOMIC DNA]</scope>
    <source>
        <strain evidence="3 4">CBS 6936</strain>
    </source>
</reference>
<gene>
    <name evidence="3" type="ORF">A9F13_02g00440</name>
</gene>
<dbReference type="Proteomes" id="UP000195602">
    <property type="component" value="Unassembled WGS sequence"/>
</dbReference>